<sequence length="449" mass="49348">MRNASFNVCTPQLVGVAAELKLTLPKRRPTRSGRCASFATPGSTSSSLSTSSSASSAIVAKRKADELFRRQQPHSLVQSMEKLLTTLRITPTLFVNGAELLPKAPPAPTVAVAASAGSRRPTSTTAAWRFKPEAGRFRYGLSLQYSNLDPELTLSSLKDVSVMLTSTATHTPRCLPLASSGPLSTKAWRLVAETDRRIGLALYELTLGDWCASSLIALVWTQRREVARFFLQLNTTEMLYSAPPRALQVCRDDDLDRTHGLHSYTAAISLRSLDELFWEREVYQVELPMPENGARSVSIQLLDNVHGSTVAARDRVLTSEMEPAFRLETEAVKYAMDNCLVVDFTLWGAECVPVWGFSRVLELKAASSQQQDEDGGNIDLSISSLGGTTRRMQMQFQDATRGNNLVVSLTELSPPATPQQSAKKAKLWVSQVDLELSLKFINATFGTKY</sequence>
<reference evidence="2" key="1">
    <citation type="submission" date="2018-10" db="EMBL/GenBank/DDBJ databases">
        <title>Effector identification in a new, highly contiguous assembly of the strawberry crown rot pathogen Phytophthora cactorum.</title>
        <authorList>
            <person name="Armitage A.D."/>
            <person name="Nellist C.F."/>
            <person name="Bates H."/>
            <person name="Vickerstaff R.J."/>
            <person name="Harrison R.J."/>
        </authorList>
    </citation>
    <scope>NUCLEOTIDE SEQUENCE</scope>
    <source>
        <strain evidence="2">4032</strain>
    </source>
</reference>
<proteinExistence type="predicted"/>
<accession>A0A8T1CU93</accession>
<evidence type="ECO:0000256" key="1">
    <source>
        <dbReference type="SAM" id="MobiDB-lite"/>
    </source>
</evidence>
<dbReference type="VEuPathDB" id="FungiDB:PC110_g2999"/>
<organism evidence="2 3">
    <name type="scientific">Phytophthora cactorum</name>
    <dbReference type="NCBI Taxonomy" id="29920"/>
    <lineage>
        <taxon>Eukaryota</taxon>
        <taxon>Sar</taxon>
        <taxon>Stramenopiles</taxon>
        <taxon>Oomycota</taxon>
        <taxon>Peronosporomycetes</taxon>
        <taxon>Peronosporales</taxon>
        <taxon>Peronosporaceae</taxon>
        <taxon>Phytophthora</taxon>
    </lineage>
</organism>
<gene>
    <name evidence="2" type="ORF">PC115_g6883</name>
</gene>
<evidence type="ECO:0000313" key="3">
    <source>
        <dbReference type="Proteomes" id="UP000774804"/>
    </source>
</evidence>
<name>A0A8T1CU93_9STRA</name>
<comment type="caution">
    <text evidence="2">The sequence shown here is derived from an EMBL/GenBank/DDBJ whole genome shotgun (WGS) entry which is preliminary data.</text>
</comment>
<evidence type="ECO:0000313" key="2">
    <source>
        <dbReference type="EMBL" id="KAG2929360.1"/>
    </source>
</evidence>
<dbReference type="AlphaFoldDB" id="A0A8T1CU93"/>
<feature type="compositionally biased region" description="Low complexity" evidence="1">
    <location>
        <begin position="36"/>
        <end position="51"/>
    </location>
</feature>
<dbReference type="EMBL" id="RCMI01000158">
    <property type="protein sequence ID" value="KAG2929360.1"/>
    <property type="molecule type" value="Genomic_DNA"/>
</dbReference>
<feature type="region of interest" description="Disordered" evidence="1">
    <location>
        <begin position="28"/>
        <end position="51"/>
    </location>
</feature>
<protein>
    <submittedName>
        <fullName evidence="2">Uncharacterized protein</fullName>
    </submittedName>
</protein>
<dbReference type="Proteomes" id="UP000774804">
    <property type="component" value="Unassembled WGS sequence"/>
</dbReference>